<evidence type="ECO:0000313" key="9">
    <source>
        <dbReference type="EMBL" id="KAJ9612106.1"/>
    </source>
</evidence>
<keyword evidence="3 7" id="KW-0812">Transmembrane</keyword>
<feature type="transmembrane region" description="Helical" evidence="7">
    <location>
        <begin position="188"/>
        <end position="211"/>
    </location>
</feature>
<feature type="transmembrane region" description="Helical" evidence="7">
    <location>
        <begin position="336"/>
        <end position="362"/>
    </location>
</feature>
<feature type="compositionally biased region" description="Basic and acidic residues" evidence="6">
    <location>
        <begin position="26"/>
        <end position="40"/>
    </location>
</feature>
<gene>
    <name evidence="9" type="ORF">H2200_003703</name>
</gene>
<keyword evidence="4 7" id="KW-1133">Transmembrane helix</keyword>
<feature type="region of interest" description="Disordered" evidence="6">
    <location>
        <begin position="1"/>
        <end position="40"/>
    </location>
</feature>
<name>A0AA38XFE0_9EURO</name>
<dbReference type="AlphaFoldDB" id="A0AA38XFE0"/>
<evidence type="ECO:0000256" key="5">
    <source>
        <dbReference type="ARBA" id="ARBA00023136"/>
    </source>
</evidence>
<feature type="transmembrane region" description="Helical" evidence="7">
    <location>
        <begin position="498"/>
        <end position="522"/>
    </location>
</feature>
<dbReference type="InterPro" id="IPR020846">
    <property type="entry name" value="MFS_dom"/>
</dbReference>
<evidence type="ECO:0000256" key="2">
    <source>
        <dbReference type="ARBA" id="ARBA00022448"/>
    </source>
</evidence>
<dbReference type="Proteomes" id="UP001172673">
    <property type="component" value="Unassembled WGS sequence"/>
</dbReference>
<evidence type="ECO:0000256" key="1">
    <source>
        <dbReference type="ARBA" id="ARBA00004141"/>
    </source>
</evidence>
<accession>A0AA38XFE0</accession>
<evidence type="ECO:0000259" key="8">
    <source>
        <dbReference type="PROSITE" id="PS50850"/>
    </source>
</evidence>
<sequence length="605" mass="63875">MSEHTVPITQKGESPIDTAQDLDISPARETKQPEPNHLEHVASSNGNLHYDEVDEEPKLHARTWIALAAMLLLNMVQVVALVGPPAVLSYIGASLHQTAVQTWIINALSLVQAVLGPIIASTSDTFQNRKLLLVGTSTVSFVGAAIAPGSKDIYRLIAAQTLIGVGFAAVPLAYAVPSEILPRKWRPLAQAATNVAASLGSIVGPLSIGAFTRADPINGWRKFYWFEMALWGAAAIAILFGYRPPKRHTALDHLSFWHKLSYLDLPGFALFTIGLVLILVGINSGGEPWPWSSIRVLAPLVIGVVTLAGFGVYGWKFTSTGILHHDLFRGGKSQGRVFAICVGLILVEAITGFTITVFYPILTTLLYEKDPFLLVVRSLPNAITTIISSVVFGYLSSKFRTIREFLFFGFLVLTATCAGFAALQPSSSTAAVVLSGLAGLGLGPPLILIIVGVQLSTPHRLIATATAVTSSARAVAAAVFTAIVTAAFNNRIKAKLPAYIAAAAIGAGLPASSLPAFLQALLSNNTAALQQVPGVSLAVTEASLAALQHAYADSIRVVFIIAAPFGVVACIACFFLGSISSTMNYKVDAPLEDLHVAGKDLGDGA</sequence>
<comment type="caution">
    <text evidence="9">The sequence shown here is derived from an EMBL/GenBank/DDBJ whole genome shotgun (WGS) entry which is preliminary data.</text>
</comment>
<feature type="transmembrane region" description="Helical" evidence="7">
    <location>
        <begin position="405"/>
        <end position="423"/>
    </location>
</feature>
<evidence type="ECO:0000256" key="7">
    <source>
        <dbReference type="SAM" id="Phobius"/>
    </source>
</evidence>
<evidence type="ECO:0000256" key="3">
    <source>
        <dbReference type="ARBA" id="ARBA00022692"/>
    </source>
</evidence>
<dbReference type="PANTHER" id="PTHR23501">
    <property type="entry name" value="MAJOR FACILITATOR SUPERFAMILY"/>
    <property type="match status" value="1"/>
</dbReference>
<dbReference type="EMBL" id="JAPDRK010000005">
    <property type="protein sequence ID" value="KAJ9612106.1"/>
    <property type="molecule type" value="Genomic_DNA"/>
</dbReference>
<dbReference type="SUPFAM" id="SSF103473">
    <property type="entry name" value="MFS general substrate transporter"/>
    <property type="match status" value="1"/>
</dbReference>
<dbReference type="GO" id="GO:0022857">
    <property type="term" value="F:transmembrane transporter activity"/>
    <property type="evidence" value="ECO:0007669"/>
    <property type="project" value="InterPro"/>
</dbReference>
<feature type="transmembrane region" description="Helical" evidence="7">
    <location>
        <begin position="294"/>
        <end position="315"/>
    </location>
</feature>
<dbReference type="Pfam" id="PF06609">
    <property type="entry name" value="TRI12"/>
    <property type="match status" value="1"/>
</dbReference>
<dbReference type="InterPro" id="IPR010573">
    <property type="entry name" value="MFS_Str1/Tri12-like"/>
</dbReference>
<organism evidence="9 10">
    <name type="scientific">Cladophialophora chaetospira</name>
    <dbReference type="NCBI Taxonomy" id="386627"/>
    <lineage>
        <taxon>Eukaryota</taxon>
        <taxon>Fungi</taxon>
        <taxon>Dikarya</taxon>
        <taxon>Ascomycota</taxon>
        <taxon>Pezizomycotina</taxon>
        <taxon>Eurotiomycetes</taxon>
        <taxon>Chaetothyriomycetidae</taxon>
        <taxon>Chaetothyriales</taxon>
        <taxon>Herpotrichiellaceae</taxon>
        <taxon>Cladophialophora</taxon>
    </lineage>
</organism>
<dbReference type="InterPro" id="IPR036259">
    <property type="entry name" value="MFS_trans_sf"/>
</dbReference>
<dbReference type="PROSITE" id="PS50850">
    <property type="entry name" value="MFS"/>
    <property type="match status" value="1"/>
</dbReference>
<feature type="transmembrane region" description="Helical" evidence="7">
    <location>
        <begin position="429"/>
        <end position="453"/>
    </location>
</feature>
<dbReference type="Gene3D" id="1.20.1250.20">
    <property type="entry name" value="MFS general substrate transporter like domains"/>
    <property type="match status" value="1"/>
</dbReference>
<proteinExistence type="predicted"/>
<feature type="transmembrane region" description="Helical" evidence="7">
    <location>
        <begin position="262"/>
        <end position="282"/>
    </location>
</feature>
<evidence type="ECO:0000256" key="6">
    <source>
        <dbReference type="SAM" id="MobiDB-lite"/>
    </source>
</evidence>
<feature type="transmembrane region" description="Helical" evidence="7">
    <location>
        <begin position="223"/>
        <end position="242"/>
    </location>
</feature>
<keyword evidence="10" id="KW-1185">Reference proteome</keyword>
<dbReference type="PANTHER" id="PTHR23501:SF195">
    <property type="entry name" value="PEP5"/>
    <property type="match status" value="1"/>
</dbReference>
<feature type="transmembrane region" description="Helical" evidence="7">
    <location>
        <begin position="557"/>
        <end position="576"/>
    </location>
</feature>
<reference evidence="9" key="1">
    <citation type="submission" date="2022-10" db="EMBL/GenBank/DDBJ databases">
        <title>Culturing micro-colonial fungi from biological soil crusts in the Mojave desert and describing Neophaeococcomyces mojavensis, and introducing the new genera and species Taxawa tesnikishii.</title>
        <authorList>
            <person name="Kurbessoian T."/>
            <person name="Stajich J.E."/>
        </authorList>
    </citation>
    <scope>NUCLEOTIDE SEQUENCE</scope>
    <source>
        <strain evidence="9">TK_41</strain>
    </source>
</reference>
<feature type="transmembrane region" description="Helical" evidence="7">
    <location>
        <begin position="153"/>
        <end position="176"/>
    </location>
</feature>
<evidence type="ECO:0000256" key="4">
    <source>
        <dbReference type="ARBA" id="ARBA00022989"/>
    </source>
</evidence>
<comment type="subcellular location">
    <subcellularLocation>
        <location evidence="1">Membrane</location>
        <topology evidence="1">Multi-pass membrane protein</topology>
    </subcellularLocation>
</comment>
<protein>
    <recommendedName>
        <fullName evidence="8">Major facilitator superfamily (MFS) profile domain-containing protein</fullName>
    </recommendedName>
</protein>
<keyword evidence="2" id="KW-0813">Transport</keyword>
<dbReference type="GO" id="GO:0005886">
    <property type="term" value="C:plasma membrane"/>
    <property type="evidence" value="ECO:0007669"/>
    <property type="project" value="TreeGrafter"/>
</dbReference>
<keyword evidence="5 7" id="KW-0472">Membrane</keyword>
<feature type="transmembrane region" description="Helical" evidence="7">
    <location>
        <begin position="374"/>
        <end position="393"/>
    </location>
</feature>
<feature type="domain" description="Major facilitator superfamily (MFS) profile" evidence="8">
    <location>
        <begin position="63"/>
        <end position="581"/>
    </location>
</feature>
<evidence type="ECO:0000313" key="10">
    <source>
        <dbReference type="Proteomes" id="UP001172673"/>
    </source>
</evidence>
<feature type="transmembrane region" description="Helical" evidence="7">
    <location>
        <begin position="64"/>
        <end position="88"/>
    </location>
</feature>
<feature type="transmembrane region" description="Helical" evidence="7">
    <location>
        <begin position="100"/>
        <end position="119"/>
    </location>
</feature>